<protein>
    <recommendedName>
        <fullName evidence="3">Nucleotide-diphospho-sugar transferase domain-containing protein</fullName>
    </recommendedName>
</protein>
<sequence length="489" mass="54926">MLKLPENRFISRTSKESAIAVGGSVGHCDRVYIHFQLWLQKKIISDVYHDVSSASSANPTPPDAAGVGDQGNGTRPIQIAYAISLIRCSDFQSSTSGLLDAATVLRHSVHTQSVRNPASGSKYDYKLYAIVHTNAADCSNILSDLGYHVLMKDSPIQISEIRGDYLRKHVHKEWCCGADEFVKLYAYTIEGHPIVVHTDIDFMYVKPMDTLYDAMLKPPLSEEGKSAKQMIEMEYPDKVQPLDIQAYLTRDYHQVIPGRKAAFQAGFIVLKPNEDIFNEYLDIIREGNYVEGFSRENGWGGKGYGGVVGSMAMQGLPAYFYDEVRPNTTIELNGCRYNHMGANIFYQDVPNFIKRYRDLHGLCRRNVPGCEDCRKTSLDLVYNIHFTNCRKPWNCAGKSSTSKGDIDPRTADYDHCMDVARMWHSMRTDLEQQIQALTGDDEVLEGKKGKYKADVFLGHCSDDGQRGYLPISASKDAMSKMNSVWDKGV</sequence>
<evidence type="ECO:0008006" key="3">
    <source>
        <dbReference type="Google" id="ProtNLM"/>
    </source>
</evidence>
<comment type="caution">
    <text evidence="1">The sequence shown here is derived from an EMBL/GenBank/DDBJ whole genome shotgun (WGS) entry which is preliminary data.</text>
</comment>
<accession>K0SJG3</accession>
<dbReference type="EMBL" id="AGNL01014981">
    <property type="protein sequence ID" value="EJK66418.1"/>
    <property type="molecule type" value="Genomic_DNA"/>
</dbReference>
<name>K0SJG3_THAOC</name>
<dbReference type="SUPFAM" id="SSF53448">
    <property type="entry name" value="Nucleotide-diphospho-sugar transferases"/>
    <property type="match status" value="1"/>
</dbReference>
<organism evidence="1 2">
    <name type="scientific">Thalassiosira oceanica</name>
    <name type="common">Marine diatom</name>
    <dbReference type="NCBI Taxonomy" id="159749"/>
    <lineage>
        <taxon>Eukaryota</taxon>
        <taxon>Sar</taxon>
        <taxon>Stramenopiles</taxon>
        <taxon>Ochrophyta</taxon>
        <taxon>Bacillariophyta</taxon>
        <taxon>Coscinodiscophyceae</taxon>
        <taxon>Thalassiosirophycidae</taxon>
        <taxon>Thalassiosirales</taxon>
        <taxon>Thalassiosiraceae</taxon>
        <taxon>Thalassiosira</taxon>
    </lineage>
</organism>
<gene>
    <name evidence="1" type="ORF">THAOC_12669</name>
</gene>
<dbReference type="PANTHER" id="PTHR11183">
    <property type="entry name" value="GLYCOGENIN SUBFAMILY MEMBER"/>
    <property type="match status" value="1"/>
</dbReference>
<dbReference type="AlphaFoldDB" id="K0SJG3"/>
<reference evidence="1 2" key="1">
    <citation type="journal article" date="2012" name="Genome Biol.">
        <title>Genome and low-iron response of an oceanic diatom adapted to chronic iron limitation.</title>
        <authorList>
            <person name="Lommer M."/>
            <person name="Specht M."/>
            <person name="Roy A.S."/>
            <person name="Kraemer L."/>
            <person name="Andreson R."/>
            <person name="Gutowska M.A."/>
            <person name="Wolf J."/>
            <person name="Bergner S.V."/>
            <person name="Schilhabel M.B."/>
            <person name="Klostermeier U.C."/>
            <person name="Beiko R.G."/>
            <person name="Rosenstiel P."/>
            <person name="Hippler M."/>
            <person name="Laroche J."/>
        </authorList>
    </citation>
    <scope>NUCLEOTIDE SEQUENCE [LARGE SCALE GENOMIC DNA]</scope>
    <source>
        <strain evidence="1 2">CCMP1005</strain>
    </source>
</reference>
<dbReference type="Proteomes" id="UP000266841">
    <property type="component" value="Unassembled WGS sequence"/>
</dbReference>
<dbReference type="eggNOG" id="ENOG502SJCU">
    <property type="taxonomic scope" value="Eukaryota"/>
</dbReference>
<dbReference type="OrthoDB" id="37399at2759"/>
<dbReference type="Gene3D" id="3.90.550.10">
    <property type="entry name" value="Spore Coat Polysaccharide Biosynthesis Protein SpsA, Chain A"/>
    <property type="match status" value="1"/>
</dbReference>
<proteinExistence type="predicted"/>
<keyword evidence="2" id="KW-1185">Reference proteome</keyword>
<dbReference type="OMA" id="RTADYDH"/>
<dbReference type="InterPro" id="IPR029044">
    <property type="entry name" value="Nucleotide-diphossugar_trans"/>
</dbReference>
<evidence type="ECO:0000313" key="1">
    <source>
        <dbReference type="EMBL" id="EJK66418.1"/>
    </source>
</evidence>
<evidence type="ECO:0000313" key="2">
    <source>
        <dbReference type="Proteomes" id="UP000266841"/>
    </source>
</evidence>
<dbReference type="InterPro" id="IPR050587">
    <property type="entry name" value="GNT1/Glycosyltrans_8"/>
</dbReference>